<evidence type="ECO:0000256" key="6">
    <source>
        <dbReference type="ARBA" id="ARBA00012839"/>
    </source>
</evidence>
<keyword evidence="10 16" id="KW-0802">TPR repeat</keyword>
<keyword evidence="11" id="KW-0256">Endoplasmic reticulum</keyword>
<comment type="similarity">
    <text evidence="5">Belongs to the TMTC family.</text>
</comment>
<evidence type="ECO:0000256" key="13">
    <source>
        <dbReference type="ARBA" id="ARBA00023136"/>
    </source>
</evidence>
<evidence type="ECO:0000256" key="11">
    <source>
        <dbReference type="ARBA" id="ARBA00022824"/>
    </source>
</evidence>
<feature type="repeat" description="TPR" evidence="16">
    <location>
        <begin position="356"/>
        <end position="389"/>
    </location>
</feature>
<keyword evidence="9" id="KW-0677">Repeat</keyword>
<evidence type="ECO:0000256" key="4">
    <source>
        <dbReference type="ARBA" id="ARBA00004922"/>
    </source>
</evidence>
<evidence type="ECO:0000313" key="19">
    <source>
        <dbReference type="Proteomes" id="UP000821837"/>
    </source>
</evidence>
<keyword evidence="12" id="KW-1133">Transmembrane helix</keyword>
<keyword evidence="13" id="KW-0472">Membrane</keyword>
<evidence type="ECO:0000256" key="8">
    <source>
        <dbReference type="ARBA" id="ARBA00022692"/>
    </source>
</evidence>
<keyword evidence="8" id="KW-0812">Transmembrane</keyword>
<keyword evidence="19" id="KW-1185">Reference proteome</keyword>
<dbReference type="InterPro" id="IPR013618">
    <property type="entry name" value="TMTC_DUF1736"/>
</dbReference>
<evidence type="ECO:0000256" key="14">
    <source>
        <dbReference type="ARBA" id="ARBA00045085"/>
    </source>
</evidence>
<evidence type="ECO:0000256" key="9">
    <source>
        <dbReference type="ARBA" id="ARBA00022737"/>
    </source>
</evidence>
<comment type="subcellular location">
    <subcellularLocation>
        <location evidence="3">Endoplasmic reticulum</location>
    </subcellularLocation>
    <subcellularLocation>
        <location evidence="2">Membrane</location>
        <topology evidence="2">Multi-pass membrane protein</topology>
    </subcellularLocation>
</comment>
<name>A0A9D4YQP6_RHISA</name>
<evidence type="ECO:0000259" key="17">
    <source>
        <dbReference type="Pfam" id="PF08409"/>
    </source>
</evidence>
<dbReference type="PROSITE" id="PS50005">
    <property type="entry name" value="TPR"/>
    <property type="match status" value="3"/>
</dbReference>
<evidence type="ECO:0000256" key="5">
    <source>
        <dbReference type="ARBA" id="ARBA00007882"/>
    </source>
</evidence>
<feature type="repeat" description="TPR" evidence="16">
    <location>
        <begin position="530"/>
        <end position="563"/>
    </location>
</feature>
<dbReference type="Gene3D" id="1.25.40.10">
    <property type="entry name" value="Tetratricopeptide repeat domain"/>
    <property type="match status" value="2"/>
</dbReference>
<feature type="repeat" description="TPR" evidence="16">
    <location>
        <begin position="390"/>
        <end position="423"/>
    </location>
</feature>
<evidence type="ECO:0000256" key="15">
    <source>
        <dbReference type="ARBA" id="ARBA00045102"/>
    </source>
</evidence>
<dbReference type="InterPro" id="IPR019734">
    <property type="entry name" value="TPR_rpt"/>
</dbReference>
<reference evidence="18" key="1">
    <citation type="journal article" date="2020" name="Cell">
        <title>Large-Scale Comparative Analyses of Tick Genomes Elucidate Their Genetic Diversity and Vector Capacities.</title>
        <authorList>
            <consortium name="Tick Genome and Microbiome Consortium (TIGMIC)"/>
            <person name="Jia N."/>
            <person name="Wang J."/>
            <person name="Shi W."/>
            <person name="Du L."/>
            <person name="Sun Y."/>
            <person name="Zhan W."/>
            <person name="Jiang J.F."/>
            <person name="Wang Q."/>
            <person name="Zhang B."/>
            <person name="Ji P."/>
            <person name="Bell-Sakyi L."/>
            <person name="Cui X.M."/>
            <person name="Yuan T.T."/>
            <person name="Jiang B.G."/>
            <person name="Yang W.F."/>
            <person name="Lam T.T."/>
            <person name="Chang Q.C."/>
            <person name="Ding S.J."/>
            <person name="Wang X.J."/>
            <person name="Zhu J.G."/>
            <person name="Ruan X.D."/>
            <person name="Zhao L."/>
            <person name="Wei J.T."/>
            <person name="Ye R.Z."/>
            <person name="Que T.C."/>
            <person name="Du C.H."/>
            <person name="Zhou Y.H."/>
            <person name="Cheng J.X."/>
            <person name="Dai P.F."/>
            <person name="Guo W.B."/>
            <person name="Han X.H."/>
            <person name="Huang E.J."/>
            <person name="Li L.F."/>
            <person name="Wei W."/>
            <person name="Gao Y.C."/>
            <person name="Liu J.Z."/>
            <person name="Shao H.Z."/>
            <person name="Wang X."/>
            <person name="Wang C.C."/>
            <person name="Yang T.C."/>
            <person name="Huo Q.B."/>
            <person name="Li W."/>
            <person name="Chen H.Y."/>
            <person name="Chen S.E."/>
            <person name="Zhou L.G."/>
            <person name="Ni X.B."/>
            <person name="Tian J.H."/>
            <person name="Sheng Y."/>
            <person name="Liu T."/>
            <person name="Pan Y.S."/>
            <person name="Xia L.Y."/>
            <person name="Li J."/>
            <person name="Zhao F."/>
            <person name="Cao W.C."/>
        </authorList>
    </citation>
    <scope>NUCLEOTIDE SEQUENCE</scope>
    <source>
        <strain evidence="18">Rsan-2018</strain>
    </source>
</reference>
<dbReference type="PANTHER" id="PTHR44395:SF1">
    <property type="entry name" value="PROTEIN O-MANNOSYL-TRANSFERASE TMTC3"/>
    <property type="match status" value="1"/>
</dbReference>
<dbReference type="GO" id="GO:0004169">
    <property type="term" value="F:dolichyl-phosphate-mannose-protein mannosyltransferase activity"/>
    <property type="evidence" value="ECO:0007669"/>
    <property type="project" value="UniProtKB-EC"/>
</dbReference>
<sequence>MPPLVYRVSLPLRKRAHGRPRNTAGGAAGMLQPWCKRRPGAWSPCASRRSPRAAHAVLVAAAACSAYASSLGVGLVFDDLAAIKANRDLRQSTPIANLFFNDFWGTPLRKEQSHKSYRPLTVLTFRLNFAVHGLDPFGYHLVNLLLHALVCLLYHSFDNPASVAPSPSRQLTYNYLTALNAWLLVFPSDLCCDWTMGTVPLVRSLADVRNLGTMALYLFLAMATRAALRADEHHRKPLLMGLSLACIPYLPASNLLHPVGFVIAERVLYLPSLGFCLLVAQGFSLLWQHYSRAALNKALSLLPKPESSQSPSLVRVTSSHLQVYLDFAFLIAQNSSRVDEADRLYQEAISLRSDFTDAYLNRGDFLLRMNRTKEAEAMYERALELDENNPDLYYNLGVILMDQGRNDEAMALFNRALELDPDHEHALLNSALLLQEAGSASQKKVANERLEKVVHSGKRDERAYFHLAMLALDKKDPVAAENWLRKAVLYHPNHIKGLVLLGDINVNHLKDLEAAEECYRRILALDPGNVQGSHNLCVVYVERGELSRAERCFKHATTLDPNATYIRKHLQVTQTLLRNRSVDAERRSGTALAASAPQPPVLQPFAAAAASAANAQ</sequence>
<evidence type="ECO:0000256" key="2">
    <source>
        <dbReference type="ARBA" id="ARBA00004141"/>
    </source>
</evidence>
<dbReference type="PROSITE" id="PS50293">
    <property type="entry name" value="TPR_REGION"/>
    <property type="match status" value="2"/>
</dbReference>
<proteinExistence type="inferred from homology"/>
<keyword evidence="7" id="KW-0808">Transferase</keyword>
<accession>A0A9D4YQP6</accession>
<dbReference type="GO" id="GO:0016020">
    <property type="term" value="C:membrane"/>
    <property type="evidence" value="ECO:0007669"/>
    <property type="project" value="UniProtKB-SubCell"/>
</dbReference>
<dbReference type="EC" id="2.4.1.109" evidence="6"/>
<dbReference type="Proteomes" id="UP000821837">
    <property type="component" value="Chromosome 1"/>
</dbReference>
<evidence type="ECO:0000256" key="12">
    <source>
        <dbReference type="ARBA" id="ARBA00022989"/>
    </source>
</evidence>
<dbReference type="EMBL" id="JABSTV010001245">
    <property type="protein sequence ID" value="KAH7984461.1"/>
    <property type="molecule type" value="Genomic_DNA"/>
</dbReference>
<gene>
    <name evidence="18" type="ORF">HPB52_021048</name>
</gene>
<evidence type="ECO:0000256" key="10">
    <source>
        <dbReference type="ARBA" id="ARBA00022803"/>
    </source>
</evidence>
<comment type="catalytic activity">
    <reaction evidence="14">
        <text>a di-trans,poly-cis-dolichyl beta-D-mannosyl phosphate + L-threonyl-[protein] = 3-O-(alpha-D-mannosyl)-L-threonyl-[protein] + a di-trans,poly-cis-dolichyl phosphate + H(+)</text>
        <dbReference type="Rhea" id="RHEA:53396"/>
        <dbReference type="Rhea" id="RHEA-COMP:11060"/>
        <dbReference type="Rhea" id="RHEA-COMP:13547"/>
        <dbReference type="Rhea" id="RHEA-COMP:19498"/>
        <dbReference type="Rhea" id="RHEA-COMP:19501"/>
        <dbReference type="ChEBI" id="CHEBI:15378"/>
        <dbReference type="ChEBI" id="CHEBI:30013"/>
        <dbReference type="ChEBI" id="CHEBI:57683"/>
        <dbReference type="ChEBI" id="CHEBI:58211"/>
        <dbReference type="ChEBI" id="CHEBI:137323"/>
        <dbReference type="EC" id="2.4.1.109"/>
    </reaction>
</comment>
<dbReference type="PANTHER" id="PTHR44395">
    <property type="match status" value="1"/>
</dbReference>
<comment type="function">
    <text evidence="1">Transfers mannosyl residues to the hydroxyl group of serine or threonine residues.</text>
</comment>
<evidence type="ECO:0000256" key="1">
    <source>
        <dbReference type="ARBA" id="ARBA00003582"/>
    </source>
</evidence>
<evidence type="ECO:0000256" key="3">
    <source>
        <dbReference type="ARBA" id="ARBA00004240"/>
    </source>
</evidence>
<dbReference type="AlphaFoldDB" id="A0A9D4YQP6"/>
<dbReference type="VEuPathDB" id="VectorBase:RSAN_046701"/>
<dbReference type="Pfam" id="PF08409">
    <property type="entry name" value="TMTC_DUF1736"/>
    <property type="match status" value="1"/>
</dbReference>
<evidence type="ECO:0000256" key="16">
    <source>
        <dbReference type="PROSITE-ProRule" id="PRU00339"/>
    </source>
</evidence>
<evidence type="ECO:0000313" key="18">
    <source>
        <dbReference type="EMBL" id="KAH7984461.1"/>
    </source>
</evidence>
<dbReference type="Pfam" id="PF13181">
    <property type="entry name" value="TPR_8"/>
    <property type="match status" value="2"/>
</dbReference>
<dbReference type="SMART" id="SM00028">
    <property type="entry name" value="TPR"/>
    <property type="match status" value="5"/>
</dbReference>
<dbReference type="Pfam" id="PF14559">
    <property type="entry name" value="TPR_19"/>
    <property type="match status" value="1"/>
</dbReference>
<reference evidence="18" key="2">
    <citation type="submission" date="2021-09" db="EMBL/GenBank/DDBJ databases">
        <authorList>
            <person name="Jia N."/>
            <person name="Wang J."/>
            <person name="Shi W."/>
            <person name="Du L."/>
            <person name="Sun Y."/>
            <person name="Zhan W."/>
            <person name="Jiang J."/>
            <person name="Wang Q."/>
            <person name="Zhang B."/>
            <person name="Ji P."/>
            <person name="Sakyi L.B."/>
            <person name="Cui X."/>
            <person name="Yuan T."/>
            <person name="Jiang B."/>
            <person name="Yang W."/>
            <person name="Lam T.T.-Y."/>
            <person name="Chang Q."/>
            <person name="Ding S."/>
            <person name="Wang X."/>
            <person name="Zhu J."/>
            <person name="Ruan X."/>
            <person name="Zhao L."/>
            <person name="Wei J."/>
            <person name="Que T."/>
            <person name="Du C."/>
            <person name="Cheng J."/>
            <person name="Dai P."/>
            <person name="Han X."/>
            <person name="Huang E."/>
            <person name="Gao Y."/>
            <person name="Liu J."/>
            <person name="Shao H."/>
            <person name="Ye R."/>
            <person name="Li L."/>
            <person name="Wei W."/>
            <person name="Wang X."/>
            <person name="Wang C."/>
            <person name="Huo Q."/>
            <person name="Li W."/>
            <person name="Guo W."/>
            <person name="Chen H."/>
            <person name="Chen S."/>
            <person name="Zhou L."/>
            <person name="Zhou L."/>
            <person name="Ni X."/>
            <person name="Tian J."/>
            <person name="Zhou Y."/>
            <person name="Sheng Y."/>
            <person name="Liu T."/>
            <person name="Pan Y."/>
            <person name="Xia L."/>
            <person name="Li J."/>
            <person name="Zhao F."/>
            <person name="Cao W."/>
        </authorList>
    </citation>
    <scope>NUCLEOTIDE SEQUENCE</scope>
    <source>
        <strain evidence="18">Rsan-2018</strain>
        <tissue evidence="18">Larvae</tissue>
    </source>
</reference>
<dbReference type="VEuPathDB" id="VectorBase:RSAN_049831"/>
<feature type="domain" description="DUF1736" evidence="17">
    <location>
        <begin position="154"/>
        <end position="220"/>
    </location>
</feature>
<dbReference type="SUPFAM" id="SSF48452">
    <property type="entry name" value="TPR-like"/>
    <property type="match status" value="1"/>
</dbReference>
<comment type="pathway">
    <text evidence="4">Protein modification; protein glycosylation.</text>
</comment>
<dbReference type="GO" id="GO:0005783">
    <property type="term" value="C:endoplasmic reticulum"/>
    <property type="evidence" value="ECO:0007669"/>
    <property type="project" value="UniProtKB-SubCell"/>
</dbReference>
<evidence type="ECO:0000256" key="7">
    <source>
        <dbReference type="ARBA" id="ARBA00022679"/>
    </source>
</evidence>
<organism evidence="18 19">
    <name type="scientific">Rhipicephalus sanguineus</name>
    <name type="common">Brown dog tick</name>
    <name type="synonym">Ixodes sanguineus</name>
    <dbReference type="NCBI Taxonomy" id="34632"/>
    <lineage>
        <taxon>Eukaryota</taxon>
        <taxon>Metazoa</taxon>
        <taxon>Ecdysozoa</taxon>
        <taxon>Arthropoda</taxon>
        <taxon>Chelicerata</taxon>
        <taxon>Arachnida</taxon>
        <taxon>Acari</taxon>
        <taxon>Parasitiformes</taxon>
        <taxon>Ixodida</taxon>
        <taxon>Ixodoidea</taxon>
        <taxon>Ixodidae</taxon>
        <taxon>Rhipicephalinae</taxon>
        <taxon>Rhipicephalus</taxon>
        <taxon>Rhipicephalus</taxon>
    </lineage>
</organism>
<comment type="catalytic activity">
    <reaction evidence="15">
        <text>a di-trans,poly-cis-dolichyl beta-D-mannosyl phosphate + L-seryl-[protein] = 3-O-(alpha-D-mannosyl)-L-seryl-[protein] + a di-trans,poly-cis-dolichyl phosphate + H(+)</text>
        <dbReference type="Rhea" id="RHEA:17377"/>
        <dbReference type="Rhea" id="RHEA-COMP:9863"/>
        <dbReference type="Rhea" id="RHEA-COMP:13546"/>
        <dbReference type="Rhea" id="RHEA-COMP:19498"/>
        <dbReference type="Rhea" id="RHEA-COMP:19501"/>
        <dbReference type="ChEBI" id="CHEBI:15378"/>
        <dbReference type="ChEBI" id="CHEBI:29999"/>
        <dbReference type="ChEBI" id="CHEBI:57683"/>
        <dbReference type="ChEBI" id="CHEBI:58211"/>
        <dbReference type="ChEBI" id="CHEBI:137321"/>
        <dbReference type="EC" id="2.4.1.109"/>
    </reaction>
</comment>
<comment type="caution">
    <text evidence="18">The sequence shown here is derived from an EMBL/GenBank/DDBJ whole genome shotgun (WGS) entry which is preliminary data.</text>
</comment>
<protein>
    <recommendedName>
        <fullName evidence="6">dolichyl-phosphate-mannose--protein mannosyltransferase</fullName>
        <ecNumber evidence="6">2.4.1.109</ecNumber>
    </recommendedName>
</protein>
<dbReference type="InterPro" id="IPR011990">
    <property type="entry name" value="TPR-like_helical_dom_sf"/>
</dbReference>